<feature type="non-terminal residue" evidence="1">
    <location>
        <position position="1"/>
    </location>
</feature>
<reference evidence="1" key="1">
    <citation type="submission" date="2016-01" db="EMBL/GenBank/DDBJ databases">
        <title>Reference transcriptome for the parasite Schistocephalus solidus: insights into the molecular evolution of parasitism.</title>
        <authorList>
            <person name="Hebert F.O."/>
            <person name="Grambauer S."/>
            <person name="Barber I."/>
            <person name="Landry C.R."/>
            <person name="Aubin-Horth N."/>
        </authorList>
    </citation>
    <scope>NUCLEOTIDE SEQUENCE</scope>
</reference>
<dbReference type="SUPFAM" id="SSF48371">
    <property type="entry name" value="ARM repeat"/>
    <property type="match status" value="1"/>
</dbReference>
<sequence length="671" mass="73303">RAAWCAWADQLISSEFHAFELLTQSGKQSPENLIAICRCLALLVRRAVILPKSDSSEDLLSQCSRALEHLLHFLLPASTSFLPRAHSLALRMTTVHCFQWLIRHPQFRVGSLTDSLLPQFLESFLSLAQDAEECETQLIVLNCVRSLPEVLDIEANLALSLHFLTILDSFWRIGGRAAALRASILDLIALLMQGLNSSALTGAVNGGLAFELQERVVDIVGKDLTLNSSLSAAGTTNTRDDDDEDVDGSADTLFEPSLRLWHSLVSGPGSAWSAGLDRLLPVLTGTSAMMTAEAATNHRSSFDNPLYTRLESSEQARLYFDIAQGCLRLATSGVQSPCDFLHRWTEPFWAPALAEAVTHNQMRADCVAAKLSPNQAPTDTTESDEESTLVVQQLTLLLQWLSRLLVLTPEAPIPPSPCGLLLLHSNACLTRAPVEVHDDVAFKANRARLLLLAQLACFPERRLFLTRLLTLSYTNPGDLNFTNACLELSATPLSSSTIDTADASAGLFQPLLTRILTRSDCLTDYRARRCFIVAAFVCLVHMVNPRHYLAGATASDNTQASLETLLASDAVHATWLEPIINLAVQVLCEGDQQVTATFAVDEGDCGLWLPPPTVASLEGSRGLLRSLLHFWQERVGGDIVASEILAAHVDPAILEQFHRQLNQPPTTTLLA</sequence>
<evidence type="ECO:0000313" key="1">
    <source>
        <dbReference type="EMBL" id="JAP56807.1"/>
    </source>
</evidence>
<gene>
    <name evidence="1" type="ORF">TR151234</name>
</gene>
<protein>
    <submittedName>
        <fullName evidence="1">Uncharacterized protein</fullName>
    </submittedName>
</protein>
<proteinExistence type="predicted"/>
<dbReference type="AlphaFoldDB" id="A0A0X3Q3M3"/>
<accession>A0A0X3Q3M3</accession>
<name>A0A0X3Q3M3_SCHSO</name>
<dbReference type="InterPro" id="IPR016024">
    <property type="entry name" value="ARM-type_fold"/>
</dbReference>
<dbReference type="EMBL" id="GEEE01006418">
    <property type="protein sequence ID" value="JAP56807.1"/>
    <property type="molecule type" value="Transcribed_RNA"/>
</dbReference>
<organism evidence="1">
    <name type="scientific">Schistocephalus solidus</name>
    <name type="common">Tapeworm</name>
    <dbReference type="NCBI Taxonomy" id="70667"/>
    <lineage>
        <taxon>Eukaryota</taxon>
        <taxon>Metazoa</taxon>
        <taxon>Spiralia</taxon>
        <taxon>Lophotrochozoa</taxon>
        <taxon>Platyhelminthes</taxon>
        <taxon>Cestoda</taxon>
        <taxon>Eucestoda</taxon>
        <taxon>Diphyllobothriidea</taxon>
        <taxon>Diphyllobothriidae</taxon>
        <taxon>Schistocephalus</taxon>
    </lineage>
</organism>